<evidence type="ECO:0000313" key="4">
    <source>
        <dbReference type="EMBL" id="CAA9276455.1"/>
    </source>
</evidence>
<reference evidence="4" key="1">
    <citation type="submission" date="2020-02" db="EMBL/GenBank/DDBJ databases">
        <authorList>
            <person name="Meier V. D."/>
        </authorList>
    </citation>
    <scope>NUCLEOTIDE SEQUENCE</scope>
    <source>
        <strain evidence="4">AVDCRST_MAG26</strain>
    </source>
</reference>
<dbReference type="Gene3D" id="2.40.128.600">
    <property type="match status" value="1"/>
</dbReference>
<dbReference type="Pfam" id="PF11954">
    <property type="entry name" value="DUF3471"/>
    <property type="match status" value="1"/>
</dbReference>
<feature type="domain" description="Beta-lactamase-related" evidence="2">
    <location>
        <begin position="17"/>
        <end position="340"/>
    </location>
</feature>
<feature type="domain" description="Peptidase S12 Pab87-related C-terminal" evidence="3">
    <location>
        <begin position="388"/>
        <end position="476"/>
    </location>
</feature>
<proteinExistence type="predicted"/>
<evidence type="ECO:0000259" key="3">
    <source>
        <dbReference type="Pfam" id="PF11954"/>
    </source>
</evidence>
<dbReference type="PANTHER" id="PTHR46825">
    <property type="entry name" value="D-ALANYL-D-ALANINE-CARBOXYPEPTIDASE/ENDOPEPTIDASE AMPH"/>
    <property type="match status" value="1"/>
</dbReference>
<dbReference type="InterPro" id="IPR050491">
    <property type="entry name" value="AmpC-like"/>
</dbReference>
<dbReference type="Gene3D" id="3.40.710.10">
    <property type="entry name" value="DD-peptidase/beta-lactamase superfamily"/>
    <property type="match status" value="1"/>
</dbReference>
<dbReference type="Pfam" id="PF00144">
    <property type="entry name" value="Beta-lactamase"/>
    <property type="match status" value="1"/>
</dbReference>
<gene>
    <name evidence="4" type="ORF">AVDCRST_MAG26-3091</name>
</gene>
<accession>A0A6J4JCZ6</accession>
<feature type="region of interest" description="Disordered" evidence="1">
    <location>
        <begin position="369"/>
        <end position="400"/>
    </location>
</feature>
<evidence type="ECO:0000256" key="1">
    <source>
        <dbReference type="SAM" id="MobiDB-lite"/>
    </source>
</evidence>
<dbReference type="InterPro" id="IPR001466">
    <property type="entry name" value="Beta-lactam-related"/>
</dbReference>
<name>A0A6J4JCZ6_9CHLR</name>
<dbReference type="AlphaFoldDB" id="A0A6J4JCZ6"/>
<sequence>MTGKKQHDRPAELKGFSKFVRSTMEAWKVPGAAIAVVRDGEIVFMRGFGLRDVENGLPVTPQTIFALASGTKAFTTMALGLLADQGKLDWDTPVRHYLPDFKLHDPFATERITPRDLVTHRSGLPRHDMAWYNSPYEREELVHRLRYLRPNKDLREVWQYQNLMYMAAGYLIEHLTGETWETFVRRHIFEPLGMQGSNFSVEVSQTLPDYALPHKDNEGRVEQIPFYNACAVGPAGAINTNVAGVARWLLLHLNRGRLGDSQFISEGQIRQMHARQMAMQQPAKWDELPHKSYGLGWFVEPYRGHDLIHHGGNLDGFATMTTLMPRDNIGVVVLSNLNGTPLPWLVCLNAYDRLLGLPEIAWNDRYKRDEAEQKEGEERARTTSEERRVPETYPSHPIQSYAGNFEHPGYGVLRFTHEDGKLHASYNGTQLPTAHYHYDTFELTHTTWDTRYKATFATDARGDIVSVALPLEPTVGDIVFTRMPDPALTDPSVLRSFAGEYDLFGMPMTIALVKQGLLARIPGRPDWPLVPRAGTEFLLKDLSGWSIEFIRDEGGAVVEAIVTQPDVVLTAKRRDGERTE</sequence>
<dbReference type="EMBL" id="CADCTK010000717">
    <property type="protein sequence ID" value="CAA9276455.1"/>
    <property type="molecule type" value="Genomic_DNA"/>
</dbReference>
<protein>
    <submittedName>
        <fullName evidence="4">Beta-lactamase class C-like and penicillin binding proteins (PBPs) superfamily / DUF3471 domain</fullName>
    </submittedName>
</protein>
<feature type="compositionally biased region" description="Basic and acidic residues" evidence="1">
    <location>
        <begin position="369"/>
        <end position="390"/>
    </location>
</feature>
<dbReference type="PANTHER" id="PTHR46825:SF15">
    <property type="entry name" value="BETA-LACTAMASE-RELATED DOMAIN-CONTAINING PROTEIN"/>
    <property type="match status" value="1"/>
</dbReference>
<evidence type="ECO:0000259" key="2">
    <source>
        <dbReference type="Pfam" id="PF00144"/>
    </source>
</evidence>
<organism evidence="4">
    <name type="scientific">uncultured Chloroflexia bacterium</name>
    <dbReference type="NCBI Taxonomy" id="1672391"/>
    <lineage>
        <taxon>Bacteria</taxon>
        <taxon>Bacillati</taxon>
        <taxon>Chloroflexota</taxon>
        <taxon>Chloroflexia</taxon>
        <taxon>environmental samples</taxon>
    </lineage>
</organism>
<dbReference type="SUPFAM" id="SSF56601">
    <property type="entry name" value="beta-lactamase/transpeptidase-like"/>
    <property type="match status" value="1"/>
</dbReference>
<dbReference type="InterPro" id="IPR012338">
    <property type="entry name" value="Beta-lactam/transpept-like"/>
</dbReference>
<dbReference type="InterPro" id="IPR021860">
    <property type="entry name" value="Peptidase_S12_Pab87-rel_C"/>
</dbReference>